<evidence type="ECO:0000256" key="4">
    <source>
        <dbReference type="ARBA" id="ARBA00022603"/>
    </source>
</evidence>
<dbReference type="InterPro" id="IPR001497">
    <property type="entry name" value="MethylDNA_cys_MeTrfase_AS"/>
</dbReference>
<keyword evidence="7" id="KW-0234">DNA repair</keyword>
<dbReference type="InterPro" id="IPR036388">
    <property type="entry name" value="WH-like_DNA-bd_sf"/>
</dbReference>
<name>A0A0R1KA02_9LACO</name>
<keyword evidence="6" id="KW-0227">DNA damage</keyword>
<dbReference type="RefSeq" id="WP_056979663.1">
    <property type="nucleotide sequence ID" value="NZ_AZDZ01000003.1"/>
</dbReference>
<dbReference type="InterPro" id="IPR036217">
    <property type="entry name" value="MethylDNA_cys_MeTrfase_DNAb"/>
</dbReference>
<dbReference type="SUPFAM" id="SSF46767">
    <property type="entry name" value="Methylated DNA-protein cysteine methyltransferase, C-terminal domain"/>
    <property type="match status" value="1"/>
</dbReference>
<evidence type="ECO:0000256" key="2">
    <source>
        <dbReference type="ARBA" id="ARBA00008711"/>
    </source>
</evidence>
<dbReference type="EC" id="2.1.1.63" evidence="3"/>
<comment type="catalytic activity">
    <reaction evidence="8">
        <text>a 6-O-methyl-2'-deoxyguanosine in DNA + L-cysteinyl-[protein] = S-methyl-L-cysteinyl-[protein] + a 2'-deoxyguanosine in DNA</text>
        <dbReference type="Rhea" id="RHEA:24000"/>
        <dbReference type="Rhea" id="RHEA-COMP:10131"/>
        <dbReference type="Rhea" id="RHEA-COMP:10132"/>
        <dbReference type="Rhea" id="RHEA-COMP:11367"/>
        <dbReference type="Rhea" id="RHEA-COMP:11368"/>
        <dbReference type="ChEBI" id="CHEBI:29950"/>
        <dbReference type="ChEBI" id="CHEBI:82612"/>
        <dbReference type="ChEBI" id="CHEBI:85445"/>
        <dbReference type="ChEBI" id="CHEBI:85448"/>
        <dbReference type="EC" id="2.1.1.63"/>
    </reaction>
</comment>
<dbReference type="PANTHER" id="PTHR10815:SF12">
    <property type="entry name" value="METHYLATED-DNA--PROTEIN-CYSTEINE METHYLTRANSFERASE, INDUCIBLE"/>
    <property type="match status" value="1"/>
</dbReference>
<dbReference type="SUPFAM" id="SSF53155">
    <property type="entry name" value="Methylated DNA-protein cysteine methyltransferase domain"/>
    <property type="match status" value="1"/>
</dbReference>
<evidence type="ECO:0000256" key="7">
    <source>
        <dbReference type="ARBA" id="ARBA00023204"/>
    </source>
</evidence>
<dbReference type="PROSITE" id="PS00374">
    <property type="entry name" value="MGMT"/>
    <property type="match status" value="1"/>
</dbReference>
<proteinExistence type="inferred from homology"/>
<dbReference type="GO" id="GO:0003908">
    <property type="term" value="F:methylated-DNA-[protein]-cysteine S-methyltransferase activity"/>
    <property type="evidence" value="ECO:0007669"/>
    <property type="project" value="UniProtKB-EC"/>
</dbReference>
<gene>
    <name evidence="10" type="ORF">FD03_GL001958</name>
</gene>
<dbReference type="STRING" id="1423775.FD03_GL001958"/>
<dbReference type="Gene3D" id="3.30.160.70">
    <property type="entry name" value="Methylated DNA-protein cysteine methyltransferase domain"/>
    <property type="match status" value="1"/>
</dbReference>
<evidence type="ECO:0000256" key="3">
    <source>
        <dbReference type="ARBA" id="ARBA00011918"/>
    </source>
</evidence>
<evidence type="ECO:0000259" key="9">
    <source>
        <dbReference type="Pfam" id="PF01035"/>
    </source>
</evidence>
<organism evidence="10 11">
    <name type="scientific">Companilactobacillus nodensis DSM 19682 = JCM 14932 = NBRC 107160</name>
    <dbReference type="NCBI Taxonomy" id="1423775"/>
    <lineage>
        <taxon>Bacteria</taxon>
        <taxon>Bacillati</taxon>
        <taxon>Bacillota</taxon>
        <taxon>Bacilli</taxon>
        <taxon>Lactobacillales</taxon>
        <taxon>Lactobacillaceae</taxon>
        <taxon>Companilactobacillus</taxon>
    </lineage>
</organism>
<sequence>MKELYYQIIEFRNHKYIIAVTDKGLAYVGLRDETLSDMSVFYPKADFVEDKMRTQEYANEVMEYLQGKRTKFDLKIDISGTKFQESVWQAVAKIPYGAVSNYSKIANAINRPKAVRAVGTAIGRNPVPLVIPCHRVLAKNGTLGGYRGGLAMKSDLLQLERDVQKYESI</sequence>
<keyword evidence="11" id="KW-1185">Reference proteome</keyword>
<dbReference type="EMBL" id="AZDZ01000003">
    <property type="protein sequence ID" value="KRK80534.1"/>
    <property type="molecule type" value="Genomic_DNA"/>
</dbReference>
<dbReference type="Pfam" id="PF01035">
    <property type="entry name" value="DNA_binding_1"/>
    <property type="match status" value="1"/>
</dbReference>
<keyword evidence="5 10" id="KW-0808">Transferase</keyword>
<comment type="similarity">
    <text evidence="2">Belongs to the MGMT family.</text>
</comment>
<reference evidence="10 11" key="1">
    <citation type="journal article" date="2015" name="Genome Announc.">
        <title>Expanding the biotechnology potential of lactobacilli through comparative genomics of 213 strains and associated genera.</title>
        <authorList>
            <person name="Sun Z."/>
            <person name="Harris H.M."/>
            <person name="McCann A."/>
            <person name="Guo C."/>
            <person name="Argimon S."/>
            <person name="Zhang W."/>
            <person name="Yang X."/>
            <person name="Jeffery I.B."/>
            <person name="Cooney J.C."/>
            <person name="Kagawa T.F."/>
            <person name="Liu W."/>
            <person name="Song Y."/>
            <person name="Salvetti E."/>
            <person name="Wrobel A."/>
            <person name="Rasinkangas P."/>
            <person name="Parkhill J."/>
            <person name="Rea M.C."/>
            <person name="O'Sullivan O."/>
            <person name="Ritari J."/>
            <person name="Douillard F.P."/>
            <person name="Paul Ross R."/>
            <person name="Yang R."/>
            <person name="Briner A.E."/>
            <person name="Felis G.E."/>
            <person name="de Vos W.M."/>
            <person name="Barrangou R."/>
            <person name="Klaenhammer T.R."/>
            <person name="Caufield P.W."/>
            <person name="Cui Y."/>
            <person name="Zhang H."/>
            <person name="O'Toole P.W."/>
        </authorList>
    </citation>
    <scope>NUCLEOTIDE SEQUENCE [LARGE SCALE GENOMIC DNA]</scope>
    <source>
        <strain evidence="10 11">DSM 19682</strain>
    </source>
</reference>
<evidence type="ECO:0000313" key="11">
    <source>
        <dbReference type="Proteomes" id="UP000051248"/>
    </source>
</evidence>
<feature type="domain" description="Methylated-DNA-[protein]-cysteine S-methyltransferase DNA binding" evidence="9">
    <location>
        <begin position="82"/>
        <end position="161"/>
    </location>
</feature>
<evidence type="ECO:0000256" key="1">
    <source>
        <dbReference type="ARBA" id="ARBA00001286"/>
    </source>
</evidence>
<protein>
    <recommendedName>
        <fullName evidence="3">methylated-DNA--[protein]-cysteine S-methyltransferase</fullName>
        <ecNumber evidence="3">2.1.1.63</ecNumber>
    </recommendedName>
</protein>
<dbReference type="GO" id="GO:0032259">
    <property type="term" value="P:methylation"/>
    <property type="evidence" value="ECO:0007669"/>
    <property type="project" value="UniProtKB-KW"/>
</dbReference>
<dbReference type="eggNOG" id="COG0350">
    <property type="taxonomic scope" value="Bacteria"/>
</dbReference>
<evidence type="ECO:0000313" key="10">
    <source>
        <dbReference type="EMBL" id="KRK80534.1"/>
    </source>
</evidence>
<evidence type="ECO:0000256" key="6">
    <source>
        <dbReference type="ARBA" id="ARBA00022763"/>
    </source>
</evidence>
<dbReference type="AlphaFoldDB" id="A0A0R1KA02"/>
<dbReference type="NCBIfam" id="TIGR00589">
    <property type="entry name" value="ogt"/>
    <property type="match status" value="1"/>
</dbReference>
<comment type="caution">
    <text evidence="10">The sequence shown here is derived from an EMBL/GenBank/DDBJ whole genome shotgun (WGS) entry which is preliminary data.</text>
</comment>
<dbReference type="InterPro" id="IPR014048">
    <property type="entry name" value="MethylDNA_cys_MeTrfase_DNA-bd"/>
</dbReference>
<accession>A0A0R1KA02</accession>
<evidence type="ECO:0000256" key="5">
    <source>
        <dbReference type="ARBA" id="ARBA00022679"/>
    </source>
</evidence>
<evidence type="ECO:0000256" key="8">
    <source>
        <dbReference type="ARBA" id="ARBA00049348"/>
    </source>
</evidence>
<keyword evidence="4 10" id="KW-0489">Methyltransferase</keyword>
<dbReference type="GO" id="GO:0006281">
    <property type="term" value="P:DNA repair"/>
    <property type="evidence" value="ECO:0007669"/>
    <property type="project" value="UniProtKB-KW"/>
</dbReference>
<dbReference type="Gene3D" id="1.10.10.10">
    <property type="entry name" value="Winged helix-like DNA-binding domain superfamily/Winged helix DNA-binding domain"/>
    <property type="match status" value="1"/>
</dbReference>
<dbReference type="FunFam" id="1.10.10.10:FF:000214">
    <property type="entry name" value="Methylated-DNA--protein-cysteine methyltransferase"/>
    <property type="match status" value="1"/>
</dbReference>
<dbReference type="OrthoDB" id="9802228at2"/>
<dbReference type="PANTHER" id="PTHR10815">
    <property type="entry name" value="METHYLATED-DNA--PROTEIN-CYSTEINE METHYLTRANSFERASE"/>
    <property type="match status" value="1"/>
</dbReference>
<dbReference type="PATRIC" id="fig|1423775.4.peg.1996"/>
<dbReference type="CDD" id="cd06445">
    <property type="entry name" value="ATase"/>
    <property type="match status" value="1"/>
</dbReference>
<dbReference type="Proteomes" id="UP000051248">
    <property type="component" value="Unassembled WGS sequence"/>
</dbReference>
<dbReference type="InterPro" id="IPR036631">
    <property type="entry name" value="MGMT_N_sf"/>
</dbReference>
<comment type="catalytic activity">
    <reaction evidence="1">
        <text>a 4-O-methyl-thymidine in DNA + L-cysteinyl-[protein] = a thymidine in DNA + S-methyl-L-cysteinyl-[protein]</text>
        <dbReference type="Rhea" id="RHEA:53428"/>
        <dbReference type="Rhea" id="RHEA-COMP:10131"/>
        <dbReference type="Rhea" id="RHEA-COMP:10132"/>
        <dbReference type="Rhea" id="RHEA-COMP:13555"/>
        <dbReference type="Rhea" id="RHEA-COMP:13556"/>
        <dbReference type="ChEBI" id="CHEBI:29950"/>
        <dbReference type="ChEBI" id="CHEBI:82612"/>
        <dbReference type="ChEBI" id="CHEBI:137386"/>
        <dbReference type="ChEBI" id="CHEBI:137387"/>
        <dbReference type="EC" id="2.1.1.63"/>
    </reaction>
</comment>